<feature type="compositionally biased region" description="Basic residues" evidence="1">
    <location>
        <begin position="1"/>
        <end position="13"/>
    </location>
</feature>
<dbReference type="InParanoid" id="A0A1X2HCX0"/>
<organism evidence="2 3">
    <name type="scientific">Syncephalastrum racemosum</name>
    <name type="common">Filamentous fungus</name>
    <dbReference type="NCBI Taxonomy" id="13706"/>
    <lineage>
        <taxon>Eukaryota</taxon>
        <taxon>Fungi</taxon>
        <taxon>Fungi incertae sedis</taxon>
        <taxon>Mucoromycota</taxon>
        <taxon>Mucoromycotina</taxon>
        <taxon>Mucoromycetes</taxon>
        <taxon>Mucorales</taxon>
        <taxon>Syncephalastraceae</taxon>
        <taxon>Syncephalastrum</taxon>
    </lineage>
</organism>
<gene>
    <name evidence="2" type="ORF">BCR43DRAFT_491976</name>
</gene>
<dbReference type="EMBL" id="MCGN01000005">
    <property type="protein sequence ID" value="ORY96612.1"/>
    <property type="molecule type" value="Genomic_DNA"/>
</dbReference>
<dbReference type="Gene3D" id="3.40.50.150">
    <property type="entry name" value="Vaccinia Virus protein VP39"/>
    <property type="match status" value="1"/>
</dbReference>
<evidence type="ECO:0000256" key="1">
    <source>
        <dbReference type="SAM" id="MobiDB-lite"/>
    </source>
</evidence>
<dbReference type="STRING" id="13706.A0A1X2HCX0"/>
<dbReference type="Proteomes" id="UP000242180">
    <property type="component" value="Unassembled WGS sequence"/>
</dbReference>
<dbReference type="GO" id="GO:0032259">
    <property type="term" value="P:methylation"/>
    <property type="evidence" value="ECO:0007669"/>
    <property type="project" value="UniProtKB-KW"/>
</dbReference>
<dbReference type="PANTHER" id="PTHR43591:SF24">
    <property type="entry name" value="2-METHOXY-6-POLYPRENYL-1,4-BENZOQUINOL METHYLASE, MITOCHONDRIAL"/>
    <property type="match status" value="1"/>
</dbReference>
<dbReference type="PANTHER" id="PTHR43591">
    <property type="entry name" value="METHYLTRANSFERASE"/>
    <property type="match status" value="1"/>
</dbReference>
<dbReference type="OrthoDB" id="2257279at2759"/>
<comment type="caution">
    <text evidence="2">The sequence shown here is derived from an EMBL/GenBank/DDBJ whole genome shotgun (WGS) entry which is preliminary data.</text>
</comment>
<evidence type="ECO:0000313" key="3">
    <source>
        <dbReference type="Proteomes" id="UP000242180"/>
    </source>
</evidence>
<dbReference type="Pfam" id="PF13489">
    <property type="entry name" value="Methyltransf_23"/>
    <property type="match status" value="1"/>
</dbReference>
<reference evidence="2 3" key="1">
    <citation type="submission" date="2016-07" db="EMBL/GenBank/DDBJ databases">
        <title>Pervasive Adenine N6-methylation of Active Genes in Fungi.</title>
        <authorList>
            <consortium name="DOE Joint Genome Institute"/>
            <person name="Mondo S.J."/>
            <person name="Dannebaum R.O."/>
            <person name="Kuo R.C."/>
            <person name="Labutti K."/>
            <person name="Haridas S."/>
            <person name="Kuo A."/>
            <person name="Salamov A."/>
            <person name="Ahrendt S.R."/>
            <person name="Lipzen A."/>
            <person name="Sullivan W."/>
            <person name="Andreopoulos W.B."/>
            <person name="Clum A."/>
            <person name="Lindquist E."/>
            <person name="Daum C."/>
            <person name="Ramamoorthy G.K."/>
            <person name="Gryganskyi A."/>
            <person name="Culley D."/>
            <person name="Magnuson J.K."/>
            <person name="James T.Y."/>
            <person name="O'Malley M.A."/>
            <person name="Stajich J.E."/>
            <person name="Spatafora J.W."/>
            <person name="Visel A."/>
            <person name="Grigoriev I.V."/>
        </authorList>
    </citation>
    <scope>NUCLEOTIDE SEQUENCE [LARGE SCALE GENOMIC DNA]</scope>
    <source>
        <strain evidence="2 3">NRRL 2496</strain>
    </source>
</reference>
<proteinExistence type="predicted"/>
<feature type="compositionally biased region" description="Polar residues" evidence="1">
    <location>
        <begin position="34"/>
        <end position="48"/>
    </location>
</feature>
<dbReference type="OMA" id="WGGYVGK"/>
<sequence>MGNHISRRRKTKNSSRDDSSTLDDPATKSLPDGTMSTYSQPKFSTRPTMTAFPHNEAEGARHQNSHYLLKHIFQSSYFAPVQQRLQEPGATALDIGCGTNAPWVVELAMEFPNAEFHGIDIVDPFDDEASSVCIPKNIQFVRTSFLEGLHYEDEYFDFVHQRLMYGVYHGDDINWILREIKRLTKPDGWVELVEADMVPKRAGPLFTKLLETVHRAMRKRQKHFFHGPRVRRFLSENGFLDVKTDYGSIPVCWGGYVGKLMYENMLVILRHFGPIIYHDLDLTGDFREAHYDAFVDKAFDECVEYQTFFNVHWACGRKPAVS</sequence>
<dbReference type="CDD" id="cd02440">
    <property type="entry name" value="AdoMet_MTases"/>
    <property type="match status" value="1"/>
</dbReference>
<dbReference type="AlphaFoldDB" id="A0A1X2HCX0"/>
<accession>A0A1X2HCX0</accession>
<name>A0A1X2HCX0_SYNRA</name>
<dbReference type="GO" id="GO:0008168">
    <property type="term" value="F:methyltransferase activity"/>
    <property type="evidence" value="ECO:0007669"/>
    <property type="project" value="UniProtKB-KW"/>
</dbReference>
<keyword evidence="2" id="KW-0489">Methyltransferase</keyword>
<evidence type="ECO:0000313" key="2">
    <source>
        <dbReference type="EMBL" id="ORY96612.1"/>
    </source>
</evidence>
<keyword evidence="2" id="KW-0808">Transferase</keyword>
<dbReference type="SUPFAM" id="SSF53335">
    <property type="entry name" value="S-adenosyl-L-methionine-dependent methyltransferases"/>
    <property type="match status" value="1"/>
</dbReference>
<keyword evidence="3" id="KW-1185">Reference proteome</keyword>
<feature type="region of interest" description="Disordered" evidence="1">
    <location>
        <begin position="1"/>
        <end position="50"/>
    </location>
</feature>
<protein>
    <submittedName>
        <fullName evidence="2">S-adenosyl-L-methionine-dependent methyltransferase</fullName>
    </submittedName>
</protein>
<dbReference type="InterPro" id="IPR029063">
    <property type="entry name" value="SAM-dependent_MTases_sf"/>
</dbReference>